<evidence type="ECO:0000256" key="5">
    <source>
        <dbReference type="ARBA" id="ARBA00023157"/>
    </source>
</evidence>
<dbReference type="SMART" id="SM00408">
    <property type="entry name" value="IGc2"/>
    <property type="match status" value="2"/>
</dbReference>
<feature type="domain" description="Ig-like" evidence="8">
    <location>
        <begin position="46"/>
        <end position="133"/>
    </location>
</feature>
<keyword evidence="6" id="KW-0393">Immunoglobulin domain</keyword>
<keyword evidence="5" id="KW-1015">Disulfide bond</keyword>
<feature type="domain" description="Ig-like" evidence="8">
    <location>
        <begin position="175"/>
        <end position="263"/>
    </location>
</feature>
<dbReference type="SMART" id="SM00409">
    <property type="entry name" value="IG"/>
    <property type="match status" value="2"/>
</dbReference>
<dbReference type="SUPFAM" id="SSF48726">
    <property type="entry name" value="Immunoglobulin"/>
    <property type="match status" value="2"/>
</dbReference>
<organism evidence="9 10">
    <name type="scientific">Mugilogobius chulae</name>
    <name type="common">yellowstripe goby</name>
    <dbReference type="NCBI Taxonomy" id="88201"/>
    <lineage>
        <taxon>Eukaryota</taxon>
        <taxon>Metazoa</taxon>
        <taxon>Chordata</taxon>
        <taxon>Craniata</taxon>
        <taxon>Vertebrata</taxon>
        <taxon>Euteleostomi</taxon>
        <taxon>Actinopterygii</taxon>
        <taxon>Neopterygii</taxon>
        <taxon>Teleostei</taxon>
        <taxon>Neoteleostei</taxon>
        <taxon>Acanthomorphata</taxon>
        <taxon>Gobiaria</taxon>
        <taxon>Gobiiformes</taxon>
        <taxon>Gobioidei</taxon>
        <taxon>Gobiidae</taxon>
        <taxon>Gobionellinae</taxon>
        <taxon>Mugilogobius</taxon>
    </lineage>
</organism>
<dbReference type="FunFam" id="2.60.40.10:FF:000147">
    <property type="entry name" value="Myosin light chain kinase"/>
    <property type="match status" value="1"/>
</dbReference>
<proteinExistence type="inferred from homology"/>
<protein>
    <recommendedName>
        <fullName evidence="8">Ig-like domain-containing protein</fullName>
    </recommendedName>
</protein>
<dbReference type="InterPro" id="IPR003599">
    <property type="entry name" value="Ig_sub"/>
</dbReference>
<keyword evidence="3" id="KW-0963">Cytoplasm</keyword>
<gene>
    <name evidence="9" type="ORF">WMY93_003371</name>
</gene>
<comment type="similarity">
    <text evidence="2">Belongs to the protein kinase superfamily. CAMK Ser/Thr protein kinase family.</text>
</comment>
<dbReference type="PANTHER" id="PTHR47633">
    <property type="entry name" value="IMMUNOGLOBULIN"/>
    <property type="match status" value="1"/>
</dbReference>
<evidence type="ECO:0000259" key="8">
    <source>
        <dbReference type="PROSITE" id="PS50835"/>
    </source>
</evidence>
<dbReference type="EMBL" id="JBBPFD010000002">
    <property type="protein sequence ID" value="KAK7940045.1"/>
    <property type="molecule type" value="Genomic_DNA"/>
</dbReference>
<feature type="region of interest" description="Disordered" evidence="7">
    <location>
        <begin position="264"/>
        <end position="357"/>
    </location>
</feature>
<evidence type="ECO:0000256" key="7">
    <source>
        <dbReference type="SAM" id="MobiDB-lite"/>
    </source>
</evidence>
<reference evidence="10" key="1">
    <citation type="submission" date="2024-04" db="EMBL/GenBank/DDBJ databases">
        <title>Salinicola lusitanus LLJ914,a marine bacterium isolated from the Okinawa Trough.</title>
        <authorList>
            <person name="Li J."/>
        </authorList>
    </citation>
    <scope>NUCLEOTIDE SEQUENCE [LARGE SCALE GENOMIC DNA]</scope>
</reference>
<dbReference type="AlphaFoldDB" id="A0AAW0PXA0"/>
<evidence type="ECO:0000256" key="4">
    <source>
        <dbReference type="ARBA" id="ARBA00022737"/>
    </source>
</evidence>
<evidence type="ECO:0000313" key="9">
    <source>
        <dbReference type="EMBL" id="KAK7940045.1"/>
    </source>
</evidence>
<accession>A0AAW0PXA0</accession>
<feature type="compositionally biased region" description="Polar residues" evidence="7">
    <location>
        <begin position="324"/>
        <end position="349"/>
    </location>
</feature>
<dbReference type="Gene3D" id="2.60.40.10">
    <property type="entry name" value="Immunoglobulins"/>
    <property type="match status" value="2"/>
</dbReference>
<comment type="caution">
    <text evidence="9">The sequence shown here is derived from an EMBL/GenBank/DDBJ whole genome shotgun (WGS) entry which is preliminary data.</text>
</comment>
<dbReference type="PROSITE" id="PS50835">
    <property type="entry name" value="IG_LIKE"/>
    <property type="match status" value="3"/>
</dbReference>
<dbReference type="GO" id="GO:0005737">
    <property type="term" value="C:cytoplasm"/>
    <property type="evidence" value="ECO:0007669"/>
    <property type="project" value="UniProtKB-SubCell"/>
</dbReference>
<dbReference type="InterPro" id="IPR003598">
    <property type="entry name" value="Ig_sub2"/>
</dbReference>
<evidence type="ECO:0000256" key="1">
    <source>
        <dbReference type="ARBA" id="ARBA00004496"/>
    </source>
</evidence>
<dbReference type="Pfam" id="PF07679">
    <property type="entry name" value="I-set"/>
    <property type="match status" value="2"/>
</dbReference>
<evidence type="ECO:0000256" key="6">
    <source>
        <dbReference type="ARBA" id="ARBA00023319"/>
    </source>
</evidence>
<dbReference type="InterPro" id="IPR013098">
    <property type="entry name" value="Ig_I-set"/>
</dbReference>
<evidence type="ECO:0000256" key="3">
    <source>
        <dbReference type="ARBA" id="ARBA00022490"/>
    </source>
</evidence>
<name>A0AAW0PXA0_9GOBI</name>
<sequence>MTPRIRGILLRSSGFGGEFECYEWHAHCLSLFCNLHGDRRRFPWQPASRLVLPPRNARVTLGGDARLEGKVHGHPEPQVTWYKEGRPVIGGERRIIRQNGRGMFSLVVGGVTAEDLGCYTCQATNQAGSRQVTVEILLDESSNKKYGLPSSLKTGCRSAVPAAHSGASIWGESPPRFITKPSRICAKAGQTVKFSAKTTGRPQPQVSWQRGEAELENGGRVSMYERSGLHFLEIKEACAEDGGSYTCVVSNSAGSTTATAELSVQVSSGESTRTEQQSDVTHSSLLSTASSPTDQPLVSKEEVPQSCSRARPAVQLPPVAPRRTATQTKVQSAVNPSSAPLQAMTSSSDNNKRSVRKTLSGSELRFEAVPLNQEATEGAQVTFTCQVSSAAFSSVTWLKDVLLSG</sequence>
<feature type="compositionally biased region" description="Polar residues" evidence="7">
    <location>
        <begin position="264"/>
        <end position="296"/>
    </location>
</feature>
<dbReference type="FunFam" id="2.60.40.10:FF:000032">
    <property type="entry name" value="palladin isoform X1"/>
    <property type="match status" value="1"/>
</dbReference>
<keyword evidence="4" id="KW-0677">Repeat</keyword>
<dbReference type="InterPro" id="IPR013783">
    <property type="entry name" value="Ig-like_fold"/>
</dbReference>
<dbReference type="Proteomes" id="UP001460270">
    <property type="component" value="Unassembled WGS sequence"/>
</dbReference>
<comment type="subcellular location">
    <subcellularLocation>
        <location evidence="1">Cytoplasm</location>
    </subcellularLocation>
</comment>
<dbReference type="InterPro" id="IPR007110">
    <property type="entry name" value="Ig-like_dom"/>
</dbReference>
<keyword evidence="10" id="KW-1185">Reference proteome</keyword>
<evidence type="ECO:0000313" key="10">
    <source>
        <dbReference type="Proteomes" id="UP001460270"/>
    </source>
</evidence>
<dbReference type="InterPro" id="IPR036179">
    <property type="entry name" value="Ig-like_dom_sf"/>
</dbReference>
<feature type="domain" description="Ig-like" evidence="8">
    <location>
        <begin position="364"/>
        <end position="405"/>
    </location>
</feature>
<evidence type="ECO:0000256" key="2">
    <source>
        <dbReference type="ARBA" id="ARBA00006692"/>
    </source>
</evidence>